<dbReference type="SMART" id="SM01347">
    <property type="entry name" value="Mre11_DNA_bind"/>
    <property type="match status" value="1"/>
</dbReference>
<dbReference type="PIRSF" id="PIRSF000882">
    <property type="entry name" value="DSB_repair_MRE11"/>
    <property type="match status" value="1"/>
</dbReference>
<evidence type="ECO:0000256" key="4">
    <source>
        <dbReference type="ARBA" id="ARBA00009028"/>
    </source>
</evidence>
<dbReference type="PANTHER" id="PTHR10139">
    <property type="entry name" value="DOUBLE-STRAND BREAK REPAIR PROTEIN MRE11"/>
    <property type="match status" value="1"/>
</dbReference>
<dbReference type="Pfam" id="PF00149">
    <property type="entry name" value="Metallophos"/>
    <property type="match status" value="1"/>
</dbReference>
<dbReference type="GO" id="GO:0030870">
    <property type="term" value="C:Mre11 complex"/>
    <property type="evidence" value="ECO:0007669"/>
    <property type="project" value="UniProtKB-UniRule"/>
</dbReference>
<comment type="function">
    <text evidence="16">Core component of the MRN complex, which plays a central role in double-strand break (DSB) repair, DNA recombination, maintenance of telomere integrity and meiosis. The MRN complex is involved in the repair of DNA double-strand breaks (DSBs) via homologous recombination (HR), an error-free mechanism which primarily occurs during S and G2 phases. The complex (1) mediates the end resection of damaged DNA, which generates proper single-stranded DNA, a key initial steps in HR, and is (2) required for the recruitment of other repair factors and efficient activation of ATM and ATR upon DNA damage. Within the MRN complex, MRE11 possesses both single-strand endonuclease activity and double-strand-specific 3'-5' exonuclease activity. MRE11 first endonucleolytically cleaves the 5' strand at DNA DSB ends to prevent non-homologous end joining (NHEJ) and licence HR. It then generates a single-stranded DNA gap via 3' to 5' exonucleolytic degradation, which is required for single-strand invasion and recombination.</text>
</comment>
<keyword evidence="11 16" id="KW-0269">Exonuclease</keyword>
<protein>
    <recommendedName>
        <fullName evidence="16">Double-strand break repair protein</fullName>
    </recommendedName>
</protein>
<dbReference type="Gene3D" id="3.60.21.10">
    <property type="match status" value="1"/>
</dbReference>
<evidence type="ECO:0000256" key="13">
    <source>
        <dbReference type="ARBA" id="ARBA00023211"/>
    </source>
</evidence>
<evidence type="ECO:0000256" key="19">
    <source>
        <dbReference type="SAM" id="MobiDB-lite"/>
    </source>
</evidence>
<organism evidence="21 22">
    <name type="scientific">Cichlidogyrus casuarinus</name>
    <dbReference type="NCBI Taxonomy" id="1844966"/>
    <lineage>
        <taxon>Eukaryota</taxon>
        <taxon>Metazoa</taxon>
        <taxon>Spiralia</taxon>
        <taxon>Lophotrochozoa</taxon>
        <taxon>Platyhelminthes</taxon>
        <taxon>Monogenea</taxon>
        <taxon>Monopisthocotylea</taxon>
        <taxon>Dactylogyridea</taxon>
        <taxon>Ancyrocephalidae</taxon>
        <taxon>Cichlidogyrus</taxon>
    </lineage>
</organism>
<dbReference type="InterPro" id="IPR003701">
    <property type="entry name" value="Mre11"/>
</dbReference>
<proteinExistence type="inferred from homology"/>
<comment type="caution">
    <text evidence="21">The sequence shown here is derived from an EMBL/GenBank/DDBJ whole genome shotgun (WGS) entry which is preliminary data.</text>
</comment>
<evidence type="ECO:0000256" key="17">
    <source>
        <dbReference type="PIRSR" id="PIRSR000882-1"/>
    </source>
</evidence>
<reference evidence="21 22" key="1">
    <citation type="submission" date="2024-11" db="EMBL/GenBank/DDBJ databases">
        <title>Adaptive evolution of stress response genes in parasites aligns with host niche diversity.</title>
        <authorList>
            <person name="Hahn C."/>
            <person name="Resl P."/>
        </authorList>
    </citation>
    <scope>NUCLEOTIDE SEQUENCE [LARGE SCALE GENOMIC DNA]</scope>
    <source>
        <strain evidence="21">EGGRZ-B1_66</strain>
        <tissue evidence="21">Body</tissue>
    </source>
</reference>
<evidence type="ECO:0000256" key="12">
    <source>
        <dbReference type="ARBA" id="ARBA00023204"/>
    </source>
</evidence>
<evidence type="ECO:0000259" key="20">
    <source>
        <dbReference type="SMART" id="SM01347"/>
    </source>
</evidence>
<dbReference type="AlphaFoldDB" id="A0ABD2QEY6"/>
<dbReference type="GO" id="GO:0004519">
    <property type="term" value="F:endonuclease activity"/>
    <property type="evidence" value="ECO:0007669"/>
    <property type="project" value="UniProtKB-KW"/>
</dbReference>
<evidence type="ECO:0000256" key="10">
    <source>
        <dbReference type="ARBA" id="ARBA00022801"/>
    </source>
</evidence>
<dbReference type="FunFam" id="3.60.21.10:FF:000011">
    <property type="entry name" value="Double-strand break repair protein"/>
    <property type="match status" value="1"/>
</dbReference>
<evidence type="ECO:0000256" key="1">
    <source>
        <dbReference type="ARBA" id="ARBA00001936"/>
    </source>
</evidence>
<keyword evidence="9 16" id="KW-0227">DNA damage</keyword>
<comment type="subcellular location">
    <subcellularLocation>
        <location evidence="3">Chromosome</location>
    </subcellularLocation>
    <subcellularLocation>
        <location evidence="2 16">Nucleus</location>
    </subcellularLocation>
</comment>
<dbReference type="InterPro" id="IPR038487">
    <property type="entry name" value="Mre11_capping_dom"/>
</dbReference>
<evidence type="ECO:0000256" key="9">
    <source>
        <dbReference type="ARBA" id="ARBA00022763"/>
    </source>
</evidence>
<dbReference type="CDD" id="cd00840">
    <property type="entry name" value="MPP_Mre11_N"/>
    <property type="match status" value="1"/>
</dbReference>
<keyword evidence="8 16" id="KW-0255">Endonuclease</keyword>
<dbReference type="GO" id="GO:0051321">
    <property type="term" value="P:meiotic cell cycle"/>
    <property type="evidence" value="ECO:0007669"/>
    <property type="project" value="UniProtKB-KW"/>
</dbReference>
<keyword evidence="10 16" id="KW-0378">Hydrolase</keyword>
<dbReference type="GO" id="GO:0004527">
    <property type="term" value="F:exonuclease activity"/>
    <property type="evidence" value="ECO:0007669"/>
    <property type="project" value="UniProtKB-KW"/>
</dbReference>
<dbReference type="SUPFAM" id="SSF56300">
    <property type="entry name" value="Metallo-dependent phosphatases"/>
    <property type="match status" value="1"/>
</dbReference>
<dbReference type="InterPro" id="IPR029052">
    <property type="entry name" value="Metallo-depent_PP-like"/>
</dbReference>
<dbReference type="EMBL" id="JBJKFK010000286">
    <property type="protein sequence ID" value="KAL3318105.1"/>
    <property type="molecule type" value="Genomic_DNA"/>
</dbReference>
<keyword evidence="14 16" id="KW-0539">Nucleus</keyword>
<evidence type="ECO:0000256" key="7">
    <source>
        <dbReference type="ARBA" id="ARBA00022723"/>
    </source>
</evidence>
<name>A0ABD2QEY6_9PLAT</name>
<sequence length="642" mass="71781">MSNLSFNSDSNLLRILVATDNHLGFMEKDGVRGRDSFKTFEEILAIALKQKVDFLLLAGDLYHEARPTTTCLHESIRLMRKYCMGSNPVSFQILSDPNKTFANTAFPTTNYIDPNLNVGLPIFTIHGNHDDPNGPEGTCAVDLLHSSGLVNLFGKSVSIENLEVTPILFRKGTTSVALYGMGAQREERLHRLFESNSVFMQRPSEDPDDWFSLICVHQNRAKHGPTSYLPEHFIPNFFDLVIWGHEHECRLNPEWNSSQSFFVSQPGSSVATSLSDGEAVAKAVGLLEIKDKEFKMSKIPLKTVRPMFIEDILLEECPGVKATDPCVNEKIDNFLSKRVEEFISKAIDASLLSRQSSTSDVPPSEPLIRLKIDLSGGFNPFSIVRFGQKFVGRVANPREIISFNRKRDRAVAIKDARERGLCMQTNGLLFDEEASDQELSTQTHGLQVGLESGDVTDKVRAILDRYKDNHLDAASTATEVSNSGLMTCLNLQDLSLGLKQFVDKEDSSAIDAAVKRSTDRTLMHLRTLGRGCSTEEETRNEIWRFMLAHSHQEDDDHSLYNCEQLGIMSMNAAAKDKVIRELLDPYSDDSDQEQPKAEKENVSPPPPKKATRASGRTRAATRKGEKLLRNVQLTALVFTRSQ</sequence>
<keyword evidence="13 16" id="KW-0464">Manganese</keyword>
<evidence type="ECO:0000313" key="21">
    <source>
        <dbReference type="EMBL" id="KAL3318105.1"/>
    </source>
</evidence>
<feature type="active site" description="Proton donor" evidence="17">
    <location>
        <position position="129"/>
    </location>
</feature>
<keyword evidence="15 16" id="KW-0469">Meiosis</keyword>
<evidence type="ECO:0000256" key="3">
    <source>
        <dbReference type="ARBA" id="ARBA00004286"/>
    </source>
</evidence>
<dbReference type="InterPro" id="IPR004843">
    <property type="entry name" value="Calcineurin-like_PHP"/>
</dbReference>
<dbReference type="Proteomes" id="UP001626550">
    <property type="component" value="Unassembled WGS sequence"/>
</dbReference>
<keyword evidence="6 16" id="KW-0540">Nuclease</keyword>
<evidence type="ECO:0000256" key="11">
    <source>
        <dbReference type="ARBA" id="ARBA00022839"/>
    </source>
</evidence>
<dbReference type="GO" id="GO:0006302">
    <property type="term" value="P:double-strand break repair"/>
    <property type="evidence" value="ECO:0007669"/>
    <property type="project" value="UniProtKB-UniRule"/>
</dbReference>
<dbReference type="Gene3D" id="3.30.110.110">
    <property type="entry name" value="Mre11, capping domain"/>
    <property type="match status" value="1"/>
</dbReference>
<evidence type="ECO:0000256" key="15">
    <source>
        <dbReference type="ARBA" id="ARBA00023254"/>
    </source>
</evidence>
<dbReference type="InterPro" id="IPR007281">
    <property type="entry name" value="Mre11_DNA-bd"/>
</dbReference>
<evidence type="ECO:0000256" key="6">
    <source>
        <dbReference type="ARBA" id="ARBA00022722"/>
    </source>
</evidence>
<evidence type="ECO:0000256" key="16">
    <source>
        <dbReference type="PIRNR" id="PIRNR000882"/>
    </source>
</evidence>
<evidence type="ECO:0000313" key="22">
    <source>
        <dbReference type="Proteomes" id="UP001626550"/>
    </source>
</evidence>
<dbReference type="GO" id="GO:0030145">
    <property type="term" value="F:manganese ion binding"/>
    <property type="evidence" value="ECO:0007669"/>
    <property type="project" value="UniProtKB-UniRule"/>
</dbReference>
<evidence type="ECO:0000256" key="18">
    <source>
        <dbReference type="RuleBase" id="RU003447"/>
    </source>
</evidence>
<dbReference type="NCBIfam" id="TIGR00583">
    <property type="entry name" value="mre11"/>
    <property type="match status" value="1"/>
</dbReference>
<feature type="region of interest" description="Disordered" evidence="19">
    <location>
        <begin position="586"/>
        <end position="625"/>
    </location>
</feature>
<gene>
    <name evidence="21" type="primary">MRE11A</name>
    <name evidence="21" type="ORF">Ciccas_003232</name>
</gene>
<evidence type="ECO:0000256" key="14">
    <source>
        <dbReference type="ARBA" id="ARBA00023242"/>
    </source>
</evidence>
<dbReference type="PANTHER" id="PTHR10139:SF1">
    <property type="entry name" value="DOUBLE-STRAND BREAK REPAIR PROTEIN MRE11"/>
    <property type="match status" value="1"/>
</dbReference>
<evidence type="ECO:0000256" key="5">
    <source>
        <dbReference type="ARBA" id="ARBA00022454"/>
    </source>
</evidence>
<comment type="similarity">
    <text evidence="4 16 18">Belongs to the MRE11/RAD32 family.</text>
</comment>
<dbReference type="InterPro" id="IPR041796">
    <property type="entry name" value="Mre11_N"/>
</dbReference>
<feature type="domain" description="Mre11 DNA-binding" evidence="20">
    <location>
        <begin position="294"/>
        <end position="501"/>
    </location>
</feature>
<keyword evidence="22" id="KW-1185">Reference proteome</keyword>
<keyword evidence="12 16" id="KW-0234">DNA repair</keyword>
<keyword evidence="7" id="KW-0479">Metal-binding</keyword>
<comment type="cofactor">
    <cofactor evidence="1 16">
        <name>Mn(2+)</name>
        <dbReference type="ChEBI" id="CHEBI:29035"/>
    </cofactor>
</comment>
<evidence type="ECO:0000256" key="8">
    <source>
        <dbReference type="ARBA" id="ARBA00022759"/>
    </source>
</evidence>
<evidence type="ECO:0000256" key="2">
    <source>
        <dbReference type="ARBA" id="ARBA00004123"/>
    </source>
</evidence>
<accession>A0ABD2QEY6</accession>
<keyword evidence="5" id="KW-0158">Chromosome</keyword>
<dbReference type="Pfam" id="PF04152">
    <property type="entry name" value="Mre11_DNA_bind"/>
    <property type="match status" value="1"/>
</dbReference>
<dbReference type="GO" id="GO:0005694">
    <property type="term" value="C:chromosome"/>
    <property type="evidence" value="ECO:0007669"/>
    <property type="project" value="UniProtKB-SubCell"/>
</dbReference>